<name>F5XVF0_CIOIN</name>
<feature type="chain" id="PRO_5003335324" evidence="1">
    <location>
        <begin position="34"/>
        <end position="198"/>
    </location>
</feature>
<dbReference type="AlphaFoldDB" id="F5XVF0"/>
<sequence length="198" mass="22896">MTSQRSTTRTSVVVSVLVLLFWCQVFYTSKADGATVELNRAAKVRSKRHVADMLITEKVSRVKRGHNKNLLLSRILQLTDASTGGHCQCILQQKAVKQGCECNEPILYLRMIRKITDPKMKLGHGSNAAELDRLLARMKPNMKRAVLHLAINEFQRLLREVEVERTRRGRIIRNLIRRRRKLRHHPRSAFDGKQLFSF</sequence>
<reference evidence="2" key="1">
    <citation type="journal article" date="2011" name="Endocrinology">
        <title>Peptidomic analysis of the central nervous system of the protochordate, Ciona intestinalis: homologs and prototypes of vertebrate peptides and novel peptides.</title>
        <authorList>
            <person name="Kawada T."/>
            <person name="Ogasawara M."/>
            <person name="Sekiguchi T."/>
            <person name="Aoyama M."/>
            <person name="Hotta K."/>
            <person name="Oka K."/>
            <person name="Satake H."/>
        </authorList>
    </citation>
    <scope>NUCLEOTIDE SEQUENCE</scope>
</reference>
<organism evidence="2">
    <name type="scientific">Ciona intestinalis</name>
    <name type="common">Transparent sea squirt</name>
    <name type="synonym">Ascidia intestinalis</name>
    <dbReference type="NCBI Taxonomy" id="7719"/>
    <lineage>
        <taxon>Eukaryota</taxon>
        <taxon>Metazoa</taxon>
        <taxon>Chordata</taxon>
        <taxon>Tunicata</taxon>
        <taxon>Ascidiacea</taxon>
        <taxon>Phlebobranchia</taxon>
        <taxon>Cionidae</taxon>
        <taxon>Ciona</taxon>
    </lineage>
</organism>
<evidence type="ECO:0000313" key="2">
    <source>
        <dbReference type="EMBL" id="FAA00717.1"/>
    </source>
</evidence>
<keyword evidence="1" id="KW-0732">Signal</keyword>
<feature type="signal peptide" evidence="1">
    <location>
        <begin position="1"/>
        <end position="33"/>
    </location>
</feature>
<evidence type="ECO:0000256" key="1">
    <source>
        <dbReference type="SAM" id="SignalP"/>
    </source>
</evidence>
<accession>F5XVF0</accession>
<proteinExistence type="predicted"/>
<comment type="miscellaneous">
    <text evidence="2">The sequence shown here is derived from an EMBL/GenBank/DDBJ third party annotation (TPA) entry.</text>
</comment>
<protein>
    <submittedName>
        <fullName evidence="2">Hypothetical Ciona neural peptide</fullName>
    </submittedName>
</protein>
<dbReference type="EMBL" id="BR000880">
    <property type="protein sequence ID" value="FAA00717.1"/>
    <property type="molecule type" value="Genomic_DNA"/>
</dbReference>